<dbReference type="OrthoDB" id="284307at2"/>
<dbReference type="EMBL" id="RZNJ01000005">
    <property type="protein sequence ID" value="RUT29410.1"/>
    <property type="molecule type" value="Genomic_DNA"/>
</dbReference>
<proteinExistence type="inferred from homology"/>
<reference evidence="7 8" key="1">
    <citation type="journal article" date="2016" name="Int. J. Syst. Evol. Microbiol.">
        <title>Arsenicitalea aurantiaca gen. nov., sp. nov., a new member of the family Hyphomicrobiaceae, isolated from high-arsenic sediment.</title>
        <authorList>
            <person name="Mu Y."/>
            <person name="Zhou L."/>
            <person name="Zeng X.C."/>
            <person name="Liu L."/>
            <person name="Pan Y."/>
            <person name="Chen X."/>
            <person name="Wang J."/>
            <person name="Li S."/>
            <person name="Li W.J."/>
            <person name="Wang Y."/>
        </authorList>
    </citation>
    <scope>NUCLEOTIDE SEQUENCE [LARGE SCALE GENOMIC DNA]</scope>
    <source>
        <strain evidence="7 8">42-50</strain>
    </source>
</reference>
<accession>A0A433X5Q0</accession>
<keyword evidence="7" id="KW-0808">Transferase</keyword>
<dbReference type="Gene3D" id="3.90.1150.10">
    <property type="entry name" value="Aspartate Aminotransferase, domain 1"/>
    <property type="match status" value="1"/>
</dbReference>
<keyword evidence="3" id="KW-0805">Transcription regulation</keyword>
<dbReference type="CDD" id="cd07377">
    <property type="entry name" value="WHTH_GntR"/>
    <property type="match status" value="1"/>
</dbReference>
<evidence type="ECO:0000256" key="2">
    <source>
        <dbReference type="ARBA" id="ARBA00022898"/>
    </source>
</evidence>
<evidence type="ECO:0000259" key="6">
    <source>
        <dbReference type="PROSITE" id="PS50949"/>
    </source>
</evidence>
<dbReference type="Proteomes" id="UP000281547">
    <property type="component" value="Unassembled WGS sequence"/>
</dbReference>
<feature type="domain" description="HTH gntR-type" evidence="6">
    <location>
        <begin position="13"/>
        <end position="81"/>
    </location>
</feature>
<dbReference type="GO" id="GO:0008483">
    <property type="term" value="F:transaminase activity"/>
    <property type="evidence" value="ECO:0007669"/>
    <property type="project" value="UniProtKB-KW"/>
</dbReference>
<protein>
    <submittedName>
        <fullName evidence="7">PLP-dependent aminotransferase family protein</fullName>
    </submittedName>
</protein>
<dbReference type="Gene3D" id="3.40.640.10">
    <property type="entry name" value="Type I PLP-dependent aspartate aminotransferase-like (Major domain)"/>
    <property type="match status" value="1"/>
</dbReference>
<dbReference type="SUPFAM" id="SSF46785">
    <property type="entry name" value="Winged helix' DNA-binding domain"/>
    <property type="match status" value="1"/>
</dbReference>
<dbReference type="PANTHER" id="PTHR46577:SF1">
    <property type="entry name" value="HTH-TYPE TRANSCRIPTIONAL REGULATORY PROTEIN GABR"/>
    <property type="match status" value="1"/>
</dbReference>
<dbReference type="Pfam" id="PF00155">
    <property type="entry name" value="Aminotran_1_2"/>
    <property type="match status" value="1"/>
</dbReference>
<comment type="similarity">
    <text evidence="1">In the C-terminal section; belongs to the class-I pyridoxal-phosphate-dependent aminotransferase family.</text>
</comment>
<organism evidence="7 8">
    <name type="scientific">Arsenicitalea aurantiaca</name>
    <dbReference type="NCBI Taxonomy" id="1783274"/>
    <lineage>
        <taxon>Bacteria</taxon>
        <taxon>Pseudomonadati</taxon>
        <taxon>Pseudomonadota</taxon>
        <taxon>Alphaproteobacteria</taxon>
        <taxon>Hyphomicrobiales</taxon>
        <taxon>Devosiaceae</taxon>
        <taxon>Arsenicitalea</taxon>
    </lineage>
</organism>
<dbReference type="GO" id="GO:0003700">
    <property type="term" value="F:DNA-binding transcription factor activity"/>
    <property type="evidence" value="ECO:0007669"/>
    <property type="project" value="InterPro"/>
</dbReference>
<dbReference type="GO" id="GO:0003677">
    <property type="term" value="F:DNA binding"/>
    <property type="evidence" value="ECO:0007669"/>
    <property type="project" value="UniProtKB-KW"/>
</dbReference>
<dbReference type="PROSITE" id="PS50949">
    <property type="entry name" value="HTH_GNTR"/>
    <property type="match status" value="1"/>
</dbReference>
<dbReference type="Gene3D" id="1.10.10.10">
    <property type="entry name" value="Winged helix-like DNA-binding domain superfamily/Winged helix DNA-binding domain"/>
    <property type="match status" value="1"/>
</dbReference>
<comment type="caution">
    <text evidence="7">The sequence shown here is derived from an EMBL/GenBank/DDBJ whole genome shotgun (WGS) entry which is preliminary data.</text>
</comment>
<dbReference type="Pfam" id="PF00392">
    <property type="entry name" value="GntR"/>
    <property type="match status" value="1"/>
</dbReference>
<dbReference type="InterPro" id="IPR036390">
    <property type="entry name" value="WH_DNA-bd_sf"/>
</dbReference>
<keyword evidence="2" id="KW-0663">Pyridoxal phosphate</keyword>
<keyword evidence="8" id="KW-1185">Reference proteome</keyword>
<evidence type="ECO:0000256" key="5">
    <source>
        <dbReference type="ARBA" id="ARBA00023163"/>
    </source>
</evidence>
<dbReference type="InterPro" id="IPR000524">
    <property type="entry name" value="Tscrpt_reg_HTH_GntR"/>
</dbReference>
<dbReference type="SUPFAM" id="SSF53383">
    <property type="entry name" value="PLP-dependent transferases"/>
    <property type="match status" value="1"/>
</dbReference>
<evidence type="ECO:0000256" key="1">
    <source>
        <dbReference type="ARBA" id="ARBA00005384"/>
    </source>
</evidence>
<evidence type="ECO:0000256" key="3">
    <source>
        <dbReference type="ARBA" id="ARBA00023015"/>
    </source>
</evidence>
<dbReference type="PANTHER" id="PTHR46577">
    <property type="entry name" value="HTH-TYPE TRANSCRIPTIONAL REGULATORY PROTEIN GABR"/>
    <property type="match status" value="1"/>
</dbReference>
<gene>
    <name evidence="7" type="ORF">EMQ25_14940</name>
</gene>
<name>A0A433X5Q0_9HYPH</name>
<dbReference type="SMART" id="SM00345">
    <property type="entry name" value="HTH_GNTR"/>
    <property type="match status" value="1"/>
</dbReference>
<dbReference type="InterPro" id="IPR015422">
    <property type="entry name" value="PyrdxlP-dep_Trfase_small"/>
</dbReference>
<dbReference type="CDD" id="cd00609">
    <property type="entry name" value="AAT_like"/>
    <property type="match status" value="1"/>
</dbReference>
<dbReference type="InterPro" id="IPR015421">
    <property type="entry name" value="PyrdxlP-dep_Trfase_major"/>
</dbReference>
<evidence type="ECO:0000313" key="7">
    <source>
        <dbReference type="EMBL" id="RUT29410.1"/>
    </source>
</evidence>
<dbReference type="GO" id="GO:0030170">
    <property type="term" value="F:pyridoxal phosphate binding"/>
    <property type="evidence" value="ECO:0007669"/>
    <property type="project" value="InterPro"/>
</dbReference>
<evidence type="ECO:0000313" key="8">
    <source>
        <dbReference type="Proteomes" id="UP000281547"/>
    </source>
</evidence>
<dbReference type="RefSeq" id="WP_127189399.1">
    <property type="nucleotide sequence ID" value="NZ_RZNJ01000005.1"/>
</dbReference>
<dbReference type="InterPro" id="IPR051446">
    <property type="entry name" value="HTH_trans_reg/aminotransferase"/>
</dbReference>
<dbReference type="InterPro" id="IPR004839">
    <property type="entry name" value="Aminotransferase_I/II_large"/>
</dbReference>
<keyword evidence="7" id="KW-0032">Aminotransferase</keyword>
<keyword evidence="4" id="KW-0238">DNA-binding</keyword>
<evidence type="ECO:0000256" key="4">
    <source>
        <dbReference type="ARBA" id="ARBA00023125"/>
    </source>
</evidence>
<dbReference type="InterPro" id="IPR036388">
    <property type="entry name" value="WH-like_DNA-bd_sf"/>
</dbReference>
<sequence length="459" mass="48888">MAEWLPRLDQIDTPRYGAIVDALERDIASGTLVSGTRLLPQREMAGLLGVSVGMVSRAYAEAERRGLIRGEVGRGTFVDNRPSPAAEPRRDAGPGLVDLALNVPPDTGATALVETLLAEIAGDSSVHGLCAYLPHQGMAEHRAAVADWLEETGYPVSAERVYITHGAQHGLFLALSMVAASGDTILTEELTYAGITSLSALSGYRIHGVRMDGHGLVPEALDTALGETGARAVYAMPTYQTPTGRSMPPERRREIAEVVRRRDAWFIEDDAYGFLPHEPLLPVSAMIPERAFYAVSFAKCLSPGLRIGALVPPTAFRGQAINALRATGWMATPAMAEVVRRAIRGGQLADQARRKREEAMKRQRAAQAALGTWLSPVSVPGGFHVWLELPRGRTLDTLIAQANSSGLRLAASSAVGGGNGNQLNGVRLCLGGAESLEALEGALKRIAEIVGSVEEISLV</sequence>
<keyword evidence="5" id="KW-0804">Transcription</keyword>
<dbReference type="InterPro" id="IPR015424">
    <property type="entry name" value="PyrdxlP-dep_Trfase"/>
</dbReference>
<dbReference type="AlphaFoldDB" id="A0A433X5Q0"/>